<dbReference type="InterPro" id="IPR025289">
    <property type="entry name" value="DUF4081"/>
</dbReference>
<reference evidence="2" key="2">
    <citation type="submission" date="2016-04" db="EMBL/GenBank/DDBJ databases">
        <authorList>
            <person name="Evans L.H."/>
            <person name="Alamgir A."/>
            <person name="Owens N."/>
            <person name="Weber N.D."/>
            <person name="Virtaneva K."/>
            <person name="Barbian K."/>
            <person name="Babar A."/>
            <person name="Rosenke K."/>
        </authorList>
    </citation>
    <scope>NUCLEOTIDE SEQUENCE [LARGE SCALE GENOMIC DNA]</scope>
    <source>
        <strain evidence="2">RUTW2-3</strain>
    </source>
</reference>
<dbReference type="PROSITE" id="PS51186">
    <property type="entry name" value="GNAT"/>
    <property type="match status" value="1"/>
</dbReference>
<dbReference type="InterPro" id="IPR016181">
    <property type="entry name" value="Acyl_CoA_acyltransferase"/>
</dbReference>
<evidence type="ECO:0000313" key="2">
    <source>
        <dbReference type="EMBL" id="OAX52982.1"/>
    </source>
</evidence>
<gene>
    <name evidence="2" type="ORF">AN277_0201110</name>
    <name evidence="3" type="ORF">I6G21_07175</name>
</gene>
<protein>
    <submittedName>
        <fullName evidence="3">GNAT family N-acetyltransferase</fullName>
    </submittedName>
</protein>
<accession>A0A199NVM4</accession>
<name>A0A199NVM4_9MICC</name>
<dbReference type="InterPro" id="IPR013653">
    <property type="entry name" value="GCN5-like_dom"/>
</dbReference>
<dbReference type="EMBL" id="CP065738">
    <property type="protein sequence ID" value="QPT53081.1"/>
    <property type="molecule type" value="Genomic_DNA"/>
</dbReference>
<reference evidence="4" key="1">
    <citation type="submission" date="2016-04" db="EMBL/GenBank/DDBJ databases">
        <authorList>
            <person name="Waterworth S."/>
            <person name="Matcher G."/>
        </authorList>
    </citation>
    <scope>NUCLEOTIDE SEQUENCE [LARGE SCALE GENOMIC DNA]</scope>
    <source>
        <strain evidence="4">RuSp02-3</strain>
    </source>
</reference>
<dbReference type="EMBL" id="LJBJ02000001">
    <property type="protein sequence ID" value="OAX52982.1"/>
    <property type="molecule type" value="Genomic_DNA"/>
</dbReference>
<reference evidence="3 5" key="4">
    <citation type="submission" date="2020-12" db="EMBL/GenBank/DDBJ databases">
        <title>FDA dAtabase for Regulatory Grade micrObial Sequences (FDA-ARGOS): Supporting development and validation of Infectious Disease Dx tests.</title>
        <authorList>
            <person name="Sproer C."/>
            <person name="Gronow S."/>
            <person name="Severitt S."/>
            <person name="Schroder I."/>
            <person name="Tallon L."/>
            <person name="Sadzewicz L."/>
            <person name="Zhao X."/>
            <person name="Boylan J."/>
            <person name="Ott S."/>
            <person name="Bowen H."/>
            <person name="Vavikolanu K."/>
            <person name="Mehta A."/>
            <person name="Aluvathingal J."/>
            <person name="Nadendla S."/>
            <person name="Lowell S."/>
            <person name="Myers T."/>
            <person name="Yan Y."/>
            <person name="Sichtig H."/>
        </authorList>
    </citation>
    <scope>NUCLEOTIDE SEQUENCE [LARGE SCALE GENOMIC DNA]</scope>
    <source>
        <strain evidence="3 5">FDAARGOS_864</strain>
    </source>
</reference>
<reference evidence="2 4" key="3">
    <citation type="submission" date="2016-06" db="EMBL/GenBank/DDBJ databases">
        <title>Identification of putative biosynthetic pathways for the production of bioactive secondary metabolites by the marine actinomycete Kocuria kristinae RUTW2-3.</title>
        <authorList>
            <person name="Waterworth S.C."/>
            <person name="Walmsley T.A."/>
            <person name="Matongo T."/>
            <person name="Davies-Coleman M.T."/>
            <person name="Dorrington R.A."/>
        </authorList>
    </citation>
    <scope>NUCLEOTIDE SEQUENCE [LARGE SCALE GENOMIC DNA]</scope>
    <source>
        <strain evidence="4">RuSp02-3</strain>
        <strain evidence="2">RUTW2-3</strain>
    </source>
</reference>
<dbReference type="GO" id="GO:0016747">
    <property type="term" value="F:acyltransferase activity, transferring groups other than amino-acyl groups"/>
    <property type="evidence" value="ECO:0007669"/>
    <property type="project" value="InterPro"/>
</dbReference>
<dbReference type="RefSeq" id="WP_055684406.1">
    <property type="nucleotide sequence ID" value="NZ_CP065738.1"/>
</dbReference>
<proteinExistence type="predicted"/>
<organism evidence="2 4">
    <name type="scientific">Rothia kristinae</name>
    <dbReference type="NCBI Taxonomy" id="37923"/>
    <lineage>
        <taxon>Bacteria</taxon>
        <taxon>Bacillati</taxon>
        <taxon>Actinomycetota</taxon>
        <taxon>Actinomycetes</taxon>
        <taxon>Micrococcales</taxon>
        <taxon>Micrococcaceae</taxon>
        <taxon>Rothia</taxon>
    </lineage>
</organism>
<evidence type="ECO:0000259" key="1">
    <source>
        <dbReference type="PROSITE" id="PS51186"/>
    </source>
</evidence>
<keyword evidence="3" id="KW-0808">Transferase</keyword>
<dbReference type="SUPFAM" id="SSF55729">
    <property type="entry name" value="Acyl-CoA N-acyltransferases (Nat)"/>
    <property type="match status" value="1"/>
</dbReference>
<feature type="domain" description="N-acetyltransferase" evidence="1">
    <location>
        <begin position="193"/>
        <end position="325"/>
    </location>
</feature>
<evidence type="ECO:0000313" key="5">
    <source>
        <dbReference type="Proteomes" id="UP000594975"/>
    </source>
</evidence>
<dbReference type="Proteomes" id="UP000053171">
    <property type="component" value="Unassembled WGS sequence"/>
</dbReference>
<dbReference type="Proteomes" id="UP000594975">
    <property type="component" value="Chromosome"/>
</dbReference>
<evidence type="ECO:0000313" key="3">
    <source>
        <dbReference type="EMBL" id="QPT53081.1"/>
    </source>
</evidence>
<dbReference type="AlphaFoldDB" id="A0A199NVM4"/>
<keyword evidence="4" id="KW-1185">Reference proteome</keyword>
<evidence type="ECO:0000313" key="4">
    <source>
        <dbReference type="Proteomes" id="UP000053171"/>
    </source>
</evidence>
<dbReference type="Pfam" id="PF13312">
    <property type="entry name" value="DUF4081"/>
    <property type="match status" value="1"/>
</dbReference>
<sequence length="325" mass="35530">MSRGLRRALRAGAGPARRLRHRLDGPIVRPLTTEDAPGLHAILDADPVTHLFASEHLERTGLPRPSRLAGMRTASPFLGVLDAEDGTGLLGAVWFGANLVPLRLAPEHASAVAAWVRATLRPISSLFGPAADVLPLWEALREDGGLRAFDVRPEQPLLALAPTDPDRRGLRSRRDRARLHDAGISPVRWAEGEDVSRLFPAAVAMFTEEVGYSPLERDPQGYRQRVIEGVMDRRTVLALDEDGAVVFKTDVGLAHEGVCQLQGVWLDPRLRGRGLSEPLLRQACSLIGARYDTISLYVNSYNAPARALYRAVGFERIGTFATVLL</sequence>
<dbReference type="KEGG" id="rkr:I6G21_07175"/>
<dbReference type="Pfam" id="PF08445">
    <property type="entry name" value="FR47"/>
    <property type="match status" value="1"/>
</dbReference>
<dbReference type="InterPro" id="IPR000182">
    <property type="entry name" value="GNAT_dom"/>
</dbReference>
<dbReference type="GeneID" id="61263163"/>
<dbReference type="Gene3D" id="3.40.630.30">
    <property type="match status" value="1"/>
</dbReference>